<evidence type="ECO:0000313" key="2">
    <source>
        <dbReference type="Proteomes" id="UP000019365"/>
    </source>
</evidence>
<gene>
    <name evidence="1" type="ORF">RF007C_15095</name>
</gene>
<keyword evidence="2" id="KW-1185">Reference proteome</keyword>
<dbReference type="PATRIC" id="fig|1341157.4.peg.2416"/>
<evidence type="ECO:0000313" key="1">
    <source>
        <dbReference type="EMBL" id="EWM52937.1"/>
    </source>
</evidence>
<dbReference type="Proteomes" id="UP000019365">
    <property type="component" value="Unassembled WGS sequence"/>
</dbReference>
<dbReference type="AlphaFoldDB" id="W7UX07"/>
<sequence>MKARFHLPGLTKNFSFNLIFAHMIKNCPYYFREGVEIASFFGTFPPAAWNGGRVVTGRCDESFIKQVLKAYNDLGIPLRFTFTNPCITEELLKDPFCNRILELAYNGLNEVIVNSPLLEDYIRDKYPDYKLTSSTCKRLDTIDGPVSELKKDYHIVVLDYDLNNKFDLLEQIPQEDRSRCEFLCNTLCNPKCAMRKEHYRLIGEYNIAYNDYVQSGSLEPFDINKYHEINEENAINCQCYKRNAYDIMKLPTHISPDAIWEKYIPMGFEQFKLEGRTGGKIFLTESYLYYMAKPECRDEARMMLLFNLERNGIIRVDK</sequence>
<name>W7UX07_RUMFL</name>
<dbReference type="OrthoDB" id="9803063at2"/>
<dbReference type="EMBL" id="ATAX01000028">
    <property type="protein sequence ID" value="EWM52937.1"/>
    <property type="molecule type" value="Genomic_DNA"/>
</dbReference>
<dbReference type="eggNOG" id="COG0826">
    <property type="taxonomic scope" value="Bacteria"/>
</dbReference>
<accession>W7UX07</accession>
<protein>
    <submittedName>
        <fullName evidence="1">Uncharacterized protein</fullName>
    </submittedName>
</protein>
<proteinExistence type="predicted"/>
<dbReference type="RefSeq" id="WP_019679926.1">
    <property type="nucleotide sequence ID" value="NZ_ATAX01000028.1"/>
</dbReference>
<comment type="caution">
    <text evidence="1">The sequence shown here is derived from an EMBL/GenBank/DDBJ whole genome shotgun (WGS) entry which is preliminary data.</text>
</comment>
<organism evidence="1 2">
    <name type="scientific">Ruminococcus flavefaciens 007c</name>
    <dbReference type="NCBI Taxonomy" id="1341157"/>
    <lineage>
        <taxon>Bacteria</taxon>
        <taxon>Bacillati</taxon>
        <taxon>Bacillota</taxon>
        <taxon>Clostridia</taxon>
        <taxon>Eubacteriales</taxon>
        <taxon>Oscillospiraceae</taxon>
        <taxon>Ruminococcus</taxon>
    </lineage>
</organism>
<reference evidence="1 2" key="1">
    <citation type="journal article" date="2014" name="PLoS ONE">
        <title>Rumen cellulosomics: divergent fiber-degrading strategies revealed by comparative genome-wide analysis of six ruminococcal strains.</title>
        <authorList>
            <person name="Dassa B."/>
            <person name="Borovok I."/>
            <person name="Ruimy-Israeli V."/>
            <person name="Lamed R."/>
            <person name="Flint H.J."/>
            <person name="Duncan S.H."/>
            <person name="Henrissat B."/>
            <person name="Coutinho P."/>
            <person name="Morrison M."/>
            <person name="Mosoni P."/>
            <person name="Yeoman C.J."/>
            <person name="White B.A."/>
            <person name="Bayer E.A."/>
        </authorList>
    </citation>
    <scope>NUCLEOTIDE SEQUENCE [LARGE SCALE GENOMIC DNA]</scope>
    <source>
        <strain evidence="1 2">007c</strain>
    </source>
</reference>